<comment type="caution">
    <text evidence="3">The sequence shown here is derived from an EMBL/GenBank/DDBJ whole genome shotgun (WGS) entry which is preliminary data.</text>
</comment>
<feature type="transmembrane region" description="Helical" evidence="1">
    <location>
        <begin position="12"/>
        <end position="29"/>
    </location>
</feature>
<dbReference type="SUPFAM" id="SSF47413">
    <property type="entry name" value="lambda repressor-like DNA-binding domains"/>
    <property type="match status" value="1"/>
</dbReference>
<keyword evidence="1" id="KW-0472">Membrane</keyword>
<evidence type="ECO:0000313" key="3">
    <source>
        <dbReference type="EMBL" id="GIO39281.1"/>
    </source>
</evidence>
<proteinExistence type="predicted"/>
<keyword evidence="4" id="KW-1185">Reference proteome</keyword>
<dbReference type="EMBL" id="BORR01000020">
    <property type="protein sequence ID" value="GIO39281.1"/>
    <property type="molecule type" value="Genomic_DNA"/>
</dbReference>
<sequence length="96" mass="11199">MYIAKHLTMAYIMYEVVYMLTYEPLRILLVKRNLKKMEFASMVGITAPTLAKLMQDKPVTLDVLDRVCETLDVELHEVIRRRGKDERGSDHDAKND</sequence>
<evidence type="ECO:0000256" key="1">
    <source>
        <dbReference type="SAM" id="Phobius"/>
    </source>
</evidence>
<name>A0A920CGF9_9BACL</name>
<dbReference type="Pfam" id="PF13443">
    <property type="entry name" value="HTH_26"/>
    <property type="match status" value="1"/>
</dbReference>
<dbReference type="Gene3D" id="1.10.260.40">
    <property type="entry name" value="lambda repressor-like DNA-binding domains"/>
    <property type="match status" value="1"/>
</dbReference>
<dbReference type="InterPro" id="IPR001387">
    <property type="entry name" value="Cro/C1-type_HTH"/>
</dbReference>
<keyword evidence="1" id="KW-0812">Transmembrane</keyword>
<dbReference type="Proteomes" id="UP000681162">
    <property type="component" value="Unassembled WGS sequence"/>
</dbReference>
<feature type="domain" description="HTH cro/C1-type" evidence="2">
    <location>
        <begin position="25"/>
        <end position="78"/>
    </location>
</feature>
<evidence type="ECO:0000313" key="4">
    <source>
        <dbReference type="Proteomes" id="UP000681162"/>
    </source>
</evidence>
<keyword evidence="1" id="KW-1133">Transmembrane helix</keyword>
<accession>A0A920CGF9</accession>
<protein>
    <recommendedName>
        <fullName evidence="2">HTH cro/C1-type domain-containing protein</fullName>
    </recommendedName>
</protein>
<dbReference type="PROSITE" id="PS50943">
    <property type="entry name" value="HTH_CROC1"/>
    <property type="match status" value="1"/>
</dbReference>
<dbReference type="GO" id="GO:0003677">
    <property type="term" value="F:DNA binding"/>
    <property type="evidence" value="ECO:0007669"/>
    <property type="project" value="InterPro"/>
</dbReference>
<organism evidence="3 4">
    <name type="scientific">Paenibacillus antibioticophila</name>
    <dbReference type="NCBI Taxonomy" id="1274374"/>
    <lineage>
        <taxon>Bacteria</taxon>
        <taxon>Bacillati</taxon>
        <taxon>Bacillota</taxon>
        <taxon>Bacilli</taxon>
        <taxon>Bacillales</taxon>
        <taxon>Paenibacillaceae</taxon>
        <taxon>Paenibacillus</taxon>
    </lineage>
</organism>
<dbReference type="InterPro" id="IPR010982">
    <property type="entry name" value="Lambda_DNA-bd_dom_sf"/>
</dbReference>
<reference evidence="3 4" key="1">
    <citation type="submission" date="2021-03" db="EMBL/GenBank/DDBJ databases">
        <title>Antimicrobial resistance genes in bacteria isolated from Japanese honey, and their potential for conferring macrolide and lincosamide resistance in the American foulbrood pathogen Paenibacillus larvae.</title>
        <authorList>
            <person name="Okamoto M."/>
            <person name="Kumagai M."/>
            <person name="Kanamori H."/>
            <person name="Takamatsu D."/>
        </authorList>
    </citation>
    <scope>NUCLEOTIDE SEQUENCE [LARGE SCALE GENOMIC DNA]</scope>
    <source>
        <strain evidence="3 4">J41TS12</strain>
    </source>
</reference>
<gene>
    <name evidence="3" type="ORF">J41TS12_41420</name>
</gene>
<dbReference type="CDD" id="cd00093">
    <property type="entry name" value="HTH_XRE"/>
    <property type="match status" value="1"/>
</dbReference>
<dbReference type="SMART" id="SM00530">
    <property type="entry name" value="HTH_XRE"/>
    <property type="match status" value="1"/>
</dbReference>
<dbReference type="AlphaFoldDB" id="A0A920CGF9"/>
<evidence type="ECO:0000259" key="2">
    <source>
        <dbReference type="PROSITE" id="PS50943"/>
    </source>
</evidence>